<dbReference type="EMBL" id="LAZR01022083">
    <property type="protein sequence ID" value="KKL83098.1"/>
    <property type="molecule type" value="Genomic_DNA"/>
</dbReference>
<evidence type="ECO:0000313" key="2">
    <source>
        <dbReference type="EMBL" id="KKL83098.1"/>
    </source>
</evidence>
<proteinExistence type="predicted"/>
<evidence type="ECO:0000256" key="1">
    <source>
        <dbReference type="SAM" id="Phobius"/>
    </source>
</evidence>
<protein>
    <submittedName>
        <fullName evidence="2">Uncharacterized protein</fullName>
    </submittedName>
</protein>
<organism evidence="2">
    <name type="scientific">marine sediment metagenome</name>
    <dbReference type="NCBI Taxonomy" id="412755"/>
    <lineage>
        <taxon>unclassified sequences</taxon>
        <taxon>metagenomes</taxon>
        <taxon>ecological metagenomes</taxon>
    </lineage>
</organism>
<reference evidence="2" key="1">
    <citation type="journal article" date="2015" name="Nature">
        <title>Complex archaea that bridge the gap between prokaryotes and eukaryotes.</title>
        <authorList>
            <person name="Spang A."/>
            <person name="Saw J.H."/>
            <person name="Jorgensen S.L."/>
            <person name="Zaremba-Niedzwiedzka K."/>
            <person name="Martijn J."/>
            <person name="Lind A.E."/>
            <person name="van Eijk R."/>
            <person name="Schleper C."/>
            <person name="Guy L."/>
            <person name="Ettema T.J."/>
        </authorList>
    </citation>
    <scope>NUCLEOTIDE SEQUENCE</scope>
</reference>
<dbReference type="AlphaFoldDB" id="A0A0F9FA04"/>
<name>A0A0F9FA04_9ZZZZ</name>
<feature type="transmembrane region" description="Helical" evidence="1">
    <location>
        <begin position="53"/>
        <end position="73"/>
    </location>
</feature>
<sequence>MKIEWFVQYYYSAEDVYKAKKMQWLVTISEVLFQMFIILVIKNNPQYGVIDKIFMVTGSVLMFVWGIWGFWGYEKAKISYRKSMMQCRKEVSEEFKNNWHEYKGSELTWKRDRWITIPQVGLMFIFMVLAILSIVRI</sequence>
<feature type="transmembrane region" description="Helical" evidence="1">
    <location>
        <begin position="114"/>
        <end position="135"/>
    </location>
</feature>
<keyword evidence="1" id="KW-1133">Transmembrane helix</keyword>
<accession>A0A0F9FA04</accession>
<feature type="transmembrane region" description="Helical" evidence="1">
    <location>
        <begin position="22"/>
        <end position="41"/>
    </location>
</feature>
<keyword evidence="1" id="KW-0812">Transmembrane</keyword>
<comment type="caution">
    <text evidence="2">The sequence shown here is derived from an EMBL/GenBank/DDBJ whole genome shotgun (WGS) entry which is preliminary data.</text>
</comment>
<keyword evidence="1" id="KW-0472">Membrane</keyword>
<gene>
    <name evidence="2" type="ORF">LCGC14_1978170</name>
</gene>